<keyword evidence="1" id="KW-0489">Methyltransferase</keyword>
<dbReference type="GeneID" id="8923445"/>
<comment type="caution">
    <text evidence="1">The sequence shown here is derived from an EMBL/GenBank/DDBJ whole genome shotgun (WGS) entry which is preliminary data.</text>
</comment>
<proteinExistence type="predicted"/>
<keyword evidence="1" id="KW-0808">Transferase</keyword>
<dbReference type="GO" id="GO:0008168">
    <property type="term" value="F:methyltransferase activity"/>
    <property type="evidence" value="ECO:0007669"/>
    <property type="project" value="UniProtKB-KW"/>
</dbReference>
<dbReference type="AlphaFoldDB" id="A0A384KJA3"/>
<accession>A0A384KJA3</accession>
<protein>
    <submittedName>
        <fullName evidence="1">Adenine specific DNA methyltransferase</fullName>
    </submittedName>
</protein>
<dbReference type="KEGG" id="hvo:HVO_A0006"/>
<dbReference type="GO" id="GO:0032259">
    <property type="term" value="P:methylation"/>
    <property type="evidence" value="ECO:0007669"/>
    <property type="project" value="UniProtKB-KW"/>
</dbReference>
<dbReference type="EMBL" id="AOHU01000019">
    <property type="protein sequence ID" value="ELY37419.1"/>
    <property type="molecule type" value="Genomic_DNA"/>
</dbReference>
<reference evidence="2" key="1">
    <citation type="submission" date="2012-11" db="EMBL/GenBank/DDBJ databases">
        <authorList>
            <person name="Becker E.A."/>
            <person name="Seitzer P."/>
            <person name="Tritt A."/>
            <person name="Larsen D."/>
            <person name="Yao A."/>
            <person name="Wu D."/>
            <person name="Darling A."/>
            <person name="Eisen J.A."/>
            <person name="Facciotti M.T."/>
        </authorList>
    </citation>
    <scope>NUCLEOTIDE SEQUENCE [LARGE SCALE GENOMIC DNA]</scope>
    <source>
        <strain evidence="2">ATCC 29605 / DSM 3757 / JCM 8879 / NBRC 14742 / NCIMB 2012 / VKM B-1768 / DS2</strain>
    </source>
</reference>
<evidence type="ECO:0000313" key="2">
    <source>
        <dbReference type="Proteomes" id="UP000011532"/>
    </source>
</evidence>
<gene>
    <name evidence="1" type="ORF">C498_01005</name>
</gene>
<name>A0A384KJA3_HALVD</name>
<organism evidence="1 2">
    <name type="scientific">Haloferax volcanii (strain ATCC 29605 / DSM 3757 / JCM 8879 / NBRC 14742 / NCIMB 2012 / VKM B-1768 / DS2)</name>
    <name type="common">Halobacterium volcanii</name>
    <dbReference type="NCBI Taxonomy" id="309800"/>
    <lineage>
        <taxon>Archaea</taxon>
        <taxon>Methanobacteriati</taxon>
        <taxon>Methanobacteriota</taxon>
        <taxon>Stenosarchaea group</taxon>
        <taxon>Halobacteria</taxon>
        <taxon>Halobacteriales</taxon>
        <taxon>Haloferacaceae</taxon>
        <taxon>Haloferax</taxon>
    </lineage>
</organism>
<dbReference type="Proteomes" id="UP000011532">
    <property type="component" value="Unassembled WGS sequence"/>
</dbReference>
<reference evidence="1 2" key="2">
    <citation type="journal article" date="2014" name="PLoS Genet.">
        <title>Phylogenetically driven sequencing of extremely halophilic archaea reveals strategies for static and dynamic osmo-response.</title>
        <authorList>
            <person name="Becker E.A."/>
            <person name="Seitzer P.M."/>
            <person name="Tritt A."/>
            <person name="Larsen D."/>
            <person name="Krusor M."/>
            <person name="Yao A.I."/>
            <person name="Wu D."/>
            <person name="Madern D."/>
            <person name="Eisen J.A."/>
            <person name="Darling A.E."/>
            <person name="Facciotti M.T."/>
        </authorList>
    </citation>
    <scope>NUCLEOTIDE SEQUENCE [LARGE SCALE GENOMIC DNA]</scope>
    <source>
        <strain evidence="2">ATCC 29605 / DSM 3757 / JCM 8879 / NBRC 14742 / NCIMB 2012 / VKM B-1768 / DS2</strain>
    </source>
</reference>
<sequence length="219" mass="24925">MPDVQRYLQSLTETASTGDTREESYYGDLSELLEQHAEENGHNDVQVTTLPSPTDGGNPDFRVWSGTNEVTGYVEAKLPSGPSLDTIEETEQLTRYRDTFENVILTNFVEFRLYRNGEQVAEAEIADPPEIPRFGDAPDAINTDDLDSLLERFFSFSRPEIETARELATELAKRTSFMREVVLQELGREMAGNDGHILGFYEAFEDYLMPDISRREHPF</sequence>
<evidence type="ECO:0000313" key="1">
    <source>
        <dbReference type="EMBL" id="ELY37419.1"/>
    </source>
</evidence>
<dbReference type="RefSeq" id="WP_004040996.1">
    <property type="nucleotide sequence ID" value="NC_013966.1"/>
</dbReference>